<proteinExistence type="predicted"/>
<name>A0A1J7JM69_9PEZI</name>
<protein>
    <submittedName>
        <fullName evidence="1">Uncharacterized protein</fullName>
    </submittedName>
</protein>
<evidence type="ECO:0000313" key="1">
    <source>
        <dbReference type="EMBL" id="OIW28802.1"/>
    </source>
</evidence>
<dbReference type="OrthoDB" id="4584046at2759"/>
<evidence type="ECO:0000313" key="2">
    <source>
        <dbReference type="Proteomes" id="UP000182658"/>
    </source>
</evidence>
<reference evidence="1 2" key="1">
    <citation type="submission" date="2016-10" db="EMBL/GenBank/DDBJ databases">
        <title>Draft genome sequence of Coniochaeta ligniaria NRRL30616, a lignocellulolytic fungus for bioabatement of inhibitors in plant biomass hydrolysates.</title>
        <authorList>
            <consortium name="DOE Joint Genome Institute"/>
            <person name="Jimenez D.J."/>
            <person name="Hector R.E."/>
            <person name="Riley R."/>
            <person name="Sun H."/>
            <person name="Grigoriev I.V."/>
            <person name="Van Elsas J.D."/>
            <person name="Nichols N.N."/>
        </authorList>
    </citation>
    <scope>NUCLEOTIDE SEQUENCE [LARGE SCALE GENOMIC DNA]</scope>
    <source>
        <strain evidence="1 2">NRRL 30616</strain>
    </source>
</reference>
<keyword evidence="2" id="KW-1185">Reference proteome</keyword>
<accession>A0A1J7JM69</accession>
<gene>
    <name evidence="1" type="ORF">CONLIGDRAFT_681750</name>
</gene>
<sequence>MYIVSRESSAPRYDDTERAAVAADHRGMARFETSRSQVFRLVADALLCYCDDAPDVIRQRCLDAAQALGMELSVK</sequence>
<dbReference type="Proteomes" id="UP000182658">
    <property type="component" value="Unassembled WGS sequence"/>
</dbReference>
<dbReference type="AlphaFoldDB" id="A0A1J7JM69"/>
<organism evidence="1 2">
    <name type="scientific">Coniochaeta ligniaria NRRL 30616</name>
    <dbReference type="NCBI Taxonomy" id="1408157"/>
    <lineage>
        <taxon>Eukaryota</taxon>
        <taxon>Fungi</taxon>
        <taxon>Dikarya</taxon>
        <taxon>Ascomycota</taxon>
        <taxon>Pezizomycotina</taxon>
        <taxon>Sordariomycetes</taxon>
        <taxon>Sordariomycetidae</taxon>
        <taxon>Coniochaetales</taxon>
        <taxon>Coniochaetaceae</taxon>
        <taxon>Coniochaeta</taxon>
    </lineage>
</organism>
<dbReference type="EMBL" id="KV875098">
    <property type="protein sequence ID" value="OIW28802.1"/>
    <property type="molecule type" value="Genomic_DNA"/>
</dbReference>
<dbReference type="InParanoid" id="A0A1J7JM69"/>